<evidence type="ECO:0000259" key="1">
    <source>
        <dbReference type="Pfam" id="PF00501"/>
    </source>
</evidence>
<dbReference type="RefSeq" id="WP_404559211.1">
    <property type="nucleotide sequence ID" value="NZ_JADIKI010000003.1"/>
</dbReference>
<dbReference type="Gene3D" id="3.30.300.30">
    <property type="match status" value="1"/>
</dbReference>
<organism evidence="2 3">
    <name type="scientific">Dyella humi</name>
    <dbReference type="NCBI Taxonomy" id="1770547"/>
    <lineage>
        <taxon>Bacteria</taxon>
        <taxon>Pseudomonadati</taxon>
        <taxon>Pseudomonadota</taxon>
        <taxon>Gammaproteobacteria</taxon>
        <taxon>Lysobacterales</taxon>
        <taxon>Rhodanobacteraceae</taxon>
        <taxon>Dyella</taxon>
    </lineage>
</organism>
<accession>A0ABW8ICS5</accession>
<dbReference type="InterPro" id="IPR045851">
    <property type="entry name" value="AMP-bd_C_sf"/>
</dbReference>
<feature type="non-terminal residue" evidence="2">
    <location>
        <position position="265"/>
    </location>
</feature>
<dbReference type="InterPro" id="IPR042099">
    <property type="entry name" value="ANL_N_sf"/>
</dbReference>
<sequence length="265" mass="29095">SVLNLWRGLEQTAFAGRPLATVGWNAPYQFDASVQILVQLLSGRCLVVVPTAVRTDISAFLKYLVTHRVAVIDCTPSQLELWLENGLAGSTAPWPQVFLMGGEPIGQFTWNRLRQDSRLNVYNVYGPTECTVDATLAALNGGPTMPTIGRPLANTAIYVLNHYGEPAPQGTIGELYIGGAGVARGYLNRSELTAERFLSDPFVADPSARMYRTGDLARYRPDGNLEFLGRNDQQVKLRGFRIELGEIEARLGQHPAIHQAVVMAR</sequence>
<dbReference type="EMBL" id="JADIKI010000003">
    <property type="protein sequence ID" value="MFK2852981.1"/>
    <property type="molecule type" value="Genomic_DNA"/>
</dbReference>
<dbReference type="Proteomes" id="UP001620409">
    <property type="component" value="Unassembled WGS sequence"/>
</dbReference>
<name>A0ABW8ICS5_9GAMM</name>
<keyword evidence="3" id="KW-1185">Reference proteome</keyword>
<evidence type="ECO:0000313" key="2">
    <source>
        <dbReference type="EMBL" id="MFK2852981.1"/>
    </source>
</evidence>
<dbReference type="InterPro" id="IPR000873">
    <property type="entry name" value="AMP-dep_synth/lig_dom"/>
</dbReference>
<feature type="non-terminal residue" evidence="2">
    <location>
        <position position="1"/>
    </location>
</feature>
<comment type="caution">
    <text evidence="2">The sequence shown here is derived from an EMBL/GenBank/DDBJ whole genome shotgun (WGS) entry which is preliminary data.</text>
</comment>
<feature type="domain" description="AMP-dependent synthetase/ligase" evidence="1">
    <location>
        <begin position="18"/>
        <end position="187"/>
    </location>
</feature>
<dbReference type="Pfam" id="PF00501">
    <property type="entry name" value="AMP-binding"/>
    <property type="match status" value="1"/>
</dbReference>
<dbReference type="Gene3D" id="3.40.50.12780">
    <property type="entry name" value="N-terminal domain of ligase-like"/>
    <property type="match status" value="1"/>
</dbReference>
<evidence type="ECO:0000313" key="3">
    <source>
        <dbReference type="Proteomes" id="UP001620409"/>
    </source>
</evidence>
<dbReference type="PANTHER" id="PTHR45527">
    <property type="entry name" value="NONRIBOSOMAL PEPTIDE SYNTHETASE"/>
    <property type="match status" value="1"/>
</dbReference>
<proteinExistence type="predicted"/>
<protein>
    <submittedName>
        <fullName evidence="2">AMP-binding protein</fullName>
    </submittedName>
</protein>
<gene>
    <name evidence="2" type="ORF">ISP18_00020</name>
</gene>
<dbReference type="SUPFAM" id="SSF56801">
    <property type="entry name" value="Acetyl-CoA synthetase-like"/>
    <property type="match status" value="1"/>
</dbReference>
<reference evidence="2 3" key="1">
    <citation type="submission" date="2020-10" db="EMBL/GenBank/DDBJ databases">
        <title>Phylogeny of dyella-like bacteria.</title>
        <authorList>
            <person name="Fu J."/>
        </authorList>
    </citation>
    <scope>NUCLEOTIDE SEQUENCE [LARGE SCALE GENOMIC DNA]</scope>
    <source>
        <strain evidence="2 3">DHG40</strain>
    </source>
</reference>
<dbReference type="PANTHER" id="PTHR45527:SF1">
    <property type="entry name" value="FATTY ACID SYNTHASE"/>
    <property type="match status" value="1"/>
</dbReference>